<keyword evidence="4" id="KW-0812">Transmembrane</keyword>
<evidence type="ECO:0000256" key="5">
    <source>
        <dbReference type="ARBA" id="ARBA00022989"/>
    </source>
</evidence>
<dbReference type="PANTHER" id="PTHR33281:SF19">
    <property type="entry name" value="VOLTAGE-DEPENDENT ANION CHANNEL-FORMING PROTEIN YNEE"/>
    <property type="match status" value="1"/>
</dbReference>
<feature type="repeat" description="ANK" evidence="8">
    <location>
        <begin position="395"/>
        <end position="427"/>
    </location>
</feature>
<sequence>MPSSLEAALPLQLAWGPLSMFPESQEEPRASSPRFCDDSDGSYDVDEVVFRPGCAIPQPMRYTTRDWWHVLLRWPQSKLWKRIAPVVLSFTGWAFVVTTASEFTGAVMELPLAVHGLLGSALGLLLVYRTNSANNRFWEGRKMWERTVSASRDVAAMINAHEGHVGPRKVRRISALLSAFAVTLTEYVVGPRKTKHILPLWRLVPKDESFIRASCCPPARVTQLLLQEITQIPNSEDLLFTNRERSDMGSKARDLIRVVGQGEKLVQTPIPQSYVRHTTRFLTLWLVTLPFGLCRTLGWYTPAVVLAVSWALVGINDLGLGIEHPFDGPQSLRMAVMCNTVHAAVTDFMHGTTTDRFRGLAAAFLDRDLWCDRPDADGPSEDMLASEVRASDAIMGRTALHHAAYSGDFQLVQRLIQAGADIDAEDSWDGSTPLDVARARNNTLAACRLLDAGAR</sequence>
<keyword evidence="8" id="KW-0040">ANK repeat</keyword>
<evidence type="ECO:0000256" key="7">
    <source>
        <dbReference type="ARBA" id="ARBA00023136"/>
    </source>
</evidence>
<dbReference type="PANTHER" id="PTHR33281">
    <property type="entry name" value="UPF0187 PROTEIN YNEE"/>
    <property type="match status" value="1"/>
</dbReference>
<dbReference type="Pfam" id="PF25539">
    <property type="entry name" value="Bestrophin_2"/>
    <property type="match status" value="1"/>
</dbReference>
<keyword evidence="6" id="KW-0406">Ion transport</keyword>
<reference evidence="9" key="1">
    <citation type="submission" date="2023-10" db="EMBL/GenBank/DDBJ databases">
        <authorList>
            <person name="Chen Y."/>
            <person name="Shah S."/>
            <person name="Dougan E. K."/>
            <person name="Thang M."/>
            <person name="Chan C."/>
        </authorList>
    </citation>
    <scope>NUCLEOTIDE SEQUENCE [LARGE SCALE GENOMIC DNA]</scope>
</reference>
<evidence type="ECO:0000256" key="2">
    <source>
        <dbReference type="ARBA" id="ARBA00022448"/>
    </source>
</evidence>
<dbReference type="PROSITE" id="PS50088">
    <property type="entry name" value="ANK_REPEAT"/>
    <property type="match status" value="1"/>
</dbReference>
<dbReference type="InterPro" id="IPR036770">
    <property type="entry name" value="Ankyrin_rpt-contain_sf"/>
</dbReference>
<dbReference type="InterPro" id="IPR002110">
    <property type="entry name" value="Ankyrin_rpt"/>
</dbReference>
<organism evidence="9 10">
    <name type="scientific">Prorocentrum cordatum</name>
    <dbReference type="NCBI Taxonomy" id="2364126"/>
    <lineage>
        <taxon>Eukaryota</taxon>
        <taxon>Sar</taxon>
        <taxon>Alveolata</taxon>
        <taxon>Dinophyceae</taxon>
        <taxon>Prorocentrales</taxon>
        <taxon>Prorocentraceae</taxon>
        <taxon>Prorocentrum</taxon>
    </lineage>
</organism>
<evidence type="ECO:0000256" key="1">
    <source>
        <dbReference type="ARBA" id="ARBA00004651"/>
    </source>
</evidence>
<evidence type="ECO:0008006" key="11">
    <source>
        <dbReference type="Google" id="ProtNLM"/>
    </source>
</evidence>
<keyword evidence="10" id="KW-1185">Reference proteome</keyword>
<keyword evidence="5" id="KW-1133">Transmembrane helix</keyword>
<dbReference type="PROSITE" id="PS50297">
    <property type="entry name" value="ANK_REP_REGION"/>
    <property type="match status" value="1"/>
</dbReference>
<evidence type="ECO:0000256" key="6">
    <source>
        <dbReference type="ARBA" id="ARBA00023065"/>
    </source>
</evidence>
<feature type="non-terminal residue" evidence="9">
    <location>
        <position position="455"/>
    </location>
</feature>
<keyword evidence="2" id="KW-0813">Transport</keyword>
<dbReference type="SUPFAM" id="SSF48403">
    <property type="entry name" value="Ankyrin repeat"/>
    <property type="match status" value="1"/>
</dbReference>
<evidence type="ECO:0000313" key="9">
    <source>
        <dbReference type="EMBL" id="CAK0912226.1"/>
    </source>
</evidence>
<keyword evidence="3" id="KW-1003">Cell membrane</keyword>
<accession>A0ABN9YH64</accession>
<proteinExistence type="predicted"/>
<dbReference type="Proteomes" id="UP001189429">
    <property type="component" value="Unassembled WGS sequence"/>
</dbReference>
<evidence type="ECO:0000256" key="4">
    <source>
        <dbReference type="ARBA" id="ARBA00022692"/>
    </source>
</evidence>
<keyword evidence="7" id="KW-0472">Membrane</keyword>
<dbReference type="Pfam" id="PF12796">
    <property type="entry name" value="Ank_2"/>
    <property type="match status" value="1"/>
</dbReference>
<dbReference type="SMART" id="SM00248">
    <property type="entry name" value="ANK"/>
    <property type="match status" value="1"/>
</dbReference>
<evidence type="ECO:0000313" key="10">
    <source>
        <dbReference type="Proteomes" id="UP001189429"/>
    </source>
</evidence>
<dbReference type="EMBL" id="CAUYUJ010022721">
    <property type="protein sequence ID" value="CAK0912226.1"/>
    <property type="molecule type" value="Genomic_DNA"/>
</dbReference>
<evidence type="ECO:0000256" key="3">
    <source>
        <dbReference type="ARBA" id="ARBA00022475"/>
    </source>
</evidence>
<name>A0ABN9YH64_9DINO</name>
<evidence type="ECO:0000256" key="8">
    <source>
        <dbReference type="PROSITE-ProRule" id="PRU00023"/>
    </source>
</evidence>
<dbReference type="InterPro" id="IPR044669">
    <property type="entry name" value="YneE/VCCN1/2-like"/>
</dbReference>
<comment type="caution">
    <text evidence="9">The sequence shown here is derived from an EMBL/GenBank/DDBJ whole genome shotgun (WGS) entry which is preliminary data.</text>
</comment>
<comment type="subcellular location">
    <subcellularLocation>
        <location evidence="1">Cell membrane</location>
        <topology evidence="1">Multi-pass membrane protein</topology>
    </subcellularLocation>
</comment>
<gene>
    <name evidence="9" type="ORF">PCOR1329_LOCUS85840</name>
</gene>
<dbReference type="Gene3D" id="1.25.40.20">
    <property type="entry name" value="Ankyrin repeat-containing domain"/>
    <property type="match status" value="1"/>
</dbReference>
<protein>
    <recommendedName>
        <fullName evidence="11">Protein S-acyltransferase</fullName>
    </recommendedName>
</protein>